<dbReference type="InterPro" id="IPR017871">
    <property type="entry name" value="ABC_transporter-like_CS"/>
</dbReference>
<dbReference type="SMART" id="SM00382">
    <property type="entry name" value="AAA"/>
    <property type="match status" value="2"/>
</dbReference>
<dbReference type="PANTHER" id="PTHR43776:SF7">
    <property type="entry name" value="D,D-DIPEPTIDE TRANSPORT ATP-BINDING PROTEIN DDPF-RELATED"/>
    <property type="match status" value="1"/>
</dbReference>
<dbReference type="SUPFAM" id="SSF52540">
    <property type="entry name" value="P-loop containing nucleoside triphosphate hydrolases"/>
    <property type="match status" value="2"/>
</dbReference>
<keyword evidence="8" id="KW-1185">Reference proteome</keyword>
<dbReference type="PROSITE" id="PS50893">
    <property type="entry name" value="ABC_TRANSPORTER_2"/>
    <property type="match status" value="2"/>
</dbReference>
<comment type="similarity">
    <text evidence="2">Belongs to the ABC transporter superfamily.</text>
</comment>
<dbReference type="GO" id="GO:0005524">
    <property type="term" value="F:ATP binding"/>
    <property type="evidence" value="ECO:0007669"/>
    <property type="project" value="UniProtKB-KW"/>
</dbReference>
<dbReference type="Proteomes" id="UP001205890">
    <property type="component" value="Unassembled WGS sequence"/>
</dbReference>
<name>A0ABT1L852_9HYPH</name>
<proteinExistence type="inferred from homology"/>
<dbReference type="Pfam" id="PF00005">
    <property type="entry name" value="ABC_tran"/>
    <property type="match status" value="2"/>
</dbReference>
<evidence type="ECO:0000256" key="1">
    <source>
        <dbReference type="ARBA" id="ARBA00004417"/>
    </source>
</evidence>
<evidence type="ECO:0000256" key="3">
    <source>
        <dbReference type="ARBA" id="ARBA00022448"/>
    </source>
</evidence>
<evidence type="ECO:0000313" key="7">
    <source>
        <dbReference type="EMBL" id="MCP8937680.1"/>
    </source>
</evidence>
<dbReference type="Gene3D" id="3.40.50.300">
    <property type="entry name" value="P-loop containing nucleotide triphosphate hydrolases"/>
    <property type="match status" value="2"/>
</dbReference>
<dbReference type="PANTHER" id="PTHR43776">
    <property type="entry name" value="TRANSPORT ATP-BINDING PROTEIN"/>
    <property type="match status" value="1"/>
</dbReference>
<dbReference type="InterPro" id="IPR013563">
    <property type="entry name" value="Oligopep_ABC_C"/>
</dbReference>
<evidence type="ECO:0000256" key="5">
    <source>
        <dbReference type="ARBA" id="ARBA00022840"/>
    </source>
</evidence>
<organism evidence="7 8">
    <name type="scientific">Alsobacter ponti</name>
    <dbReference type="NCBI Taxonomy" id="2962936"/>
    <lineage>
        <taxon>Bacteria</taxon>
        <taxon>Pseudomonadati</taxon>
        <taxon>Pseudomonadota</taxon>
        <taxon>Alphaproteobacteria</taxon>
        <taxon>Hyphomicrobiales</taxon>
        <taxon>Alsobacteraceae</taxon>
        <taxon>Alsobacter</taxon>
    </lineage>
</organism>
<keyword evidence="4" id="KW-0547">Nucleotide-binding</keyword>
<dbReference type="InterPro" id="IPR027417">
    <property type="entry name" value="P-loop_NTPase"/>
</dbReference>
<dbReference type="PROSITE" id="PS00211">
    <property type="entry name" value="ABC_TRANSPORTER_1"/>
    <property type="match status" value="2"/>
</dbReference>
<evidence type="ECO:0000259" key="6">
    <source>
        <dbReference type="PROSITE" id="PS50893"/>
    </source>
</evidence>
<keyword evidence="5 7" id="KW-0067">ATP-binding</keyword>
<dbReference type="RefSeq" id="WP_254738886.1">
    <property type="nucleotide sequence ID" value="NZ_JANCLU010000003.1"/>
</dbReference>
<dbReference type="EMBL" id="JANCLU010000003">
    <property type="protein sequence ID" value="MCP8937680.1"/>
    <property type="molecule type" value="Genomic_DNA"/>
</dbReference>
<dbReference type="NCBIfam" id="NF008453">
    <property type="entry name" value="PRK11308.1"/>
    <property type="match status" value="2"/>
</dbReference>
<dbReference type="InterPro" id="IPR050319">
    <property type="entry name" value="ABC_transp_ATP-bind"/>
</dbReference>
<gene>
    <name evidence="7" type="ORF">NK718_04075</name>
</gene>
<comment type="caution">
    <text evidence="7">The sequence shown here is derived from an EMBL/GenBank/DDBJ whole genome shotgun (WGS) entry which is preliminary data.</text>
</comment>
<evidence type="ECO:0000256" key="2">
    <source>
        <dbReference type="ARBA" id="ARBA00005417"/>
    </source>
</evidence>
<accession>A0ABT1L852</accession>
<dbReference type="CDD" id="cd03257">
    <property type="entry name" value="ABC_NikE_OppD_transporters"/>
    <property type="match status" value="2"/>
</dbReference>
<comment type="subcellular location">
    <subcellularLocation>
        <location evidence="1">Cell inner membrane</location>
        <topology evidence="1">Peripheral membrane protein</topology>
    </subcellularLocation>
</comment>
<feature type="domain" description="ABC transporter" evidence="6">
    <location>
        <begin position="4"/>
        <end position="249"/>
    </location>
</feature>
<sequence length="540" mass="57935">MPDLTIENLELEIHGIPVLRGVSVEVRPGRVTGLVGESGSGKSMTSLAAMRLLPRGSVTRGRIDFGGRDLLGLGEPEMCRVRGREIGMVFQEPMTALNPLRTIGDQVAEGFRLHLGLGRDEARERARLVLERVGMPASRVPPTRYPHELSGGQRQRVVIGMAVALSPGLVIADEPTTALDVTTQAQVLRLLRDLVAQDGAGLLLISHDLAVIGAMADEIAVMRRGEIVEQGPAASFFRSMRHPYSRALLAASSHAPAREPSPAGAETVLDVDGAVRDYTLPRTRLFAPAPRLRAVDGVSFAVRRGESVGLVGESGCGKSTLARAILGLEPVQGGAIRLMGESIAGLAAEARRRFRRRVQIVFQDPFGSFDPRHTAGRIVGEPLHLLRGELAAGEREARVAAALEEVGLSAADAARYPHEFSGGQRQRLAIARALITRPDLIVLDEPVSALDVSIRAQVLDLLAGLQARMGLTYLFISHDLGVVRAITDRVLVMQKGRVVEEGPTQDVLDRPSHPYTKELVASALHLAETLADRAASQAAD</sequence>
<dbReference type="NCBIfam" id="NF007739">
    <property type="entry name" value="PRK10419.1"/>
    <property type="match status" value="2"/>
</dbReference>
<dbReference type="InterPro" id="IPR003593">
    <property type="entry name" value="AAA+_ATPase"/>
</dbReference>
<protein>
    <submittedName>
        <fullName evidence="7">Dipeptide ABC transporter ATP-binding protein</fullName>
    </submittedName>
</protein>
<evidence type="ECO:0000256" key="4">
    <source>
        <dbReference type="ARBA" id="ARBA00022741"/>
    </source>
</evidence>
<dbReference type="InterPro" id="IPR003439">
    <property type="entry name" value="ABC_transporter-like_ATP-bd"/>
</dbReference>
<reference evidence="7 8" key="1">
    <citation type="submission" date="2022-07" db="EMBL/GenBank/DDBJ databases">
        <authorList>
            <person name="Li W.-J."/>
            <person name="Deng Q.-Q."/>
        </authorList>
    </citation>
    <scope>NUCLEOTIDE SEQUENCE [LARGE SCALE GENOMIC DNA]</scope>
    <source>
        <strain evidence="7 8">SYSU M60028</strain>
    </source>
</reference>
<dbReference type="Pfam" id="PF08352">
    <property type="entry name" value="oligo_HPY"/>
    <property type="match status" value="2"/>
</dbReference>
<keyword evidence="3" id="KW-0813">Transport</keyword>
<feature type="domain" description="ABC transporter" evidence="6">
    <location>
        <begin position="275"/>
        <end position="520"/>
    </location>
</feature>
<evidence type="ECO:0000313" key="8">
    <source>
        <dbReference type="Proteomes" id="UP001205890"/>
    </source>
</evidence>